<gene>
    <name evidence="2" type="ORF">Atai01_13530</name>
</gene>
<sequence length="302" mass="32154">MDYGWRPANDIETGMRAALESSDGQRYARLLRSATLYMPAPPDPGSPWPPSLPLPEGNHAIVFTSTAGLDGILGGVVDTYAETTVESLREARPADTQLVVNPGLPIGVFLGLGEVDDLAEGRQSLVGVEELQNAVVDEVLAEVRQLTLAELGGDADAASELEPANQLEERLRDAVSRMDFDEFLLALIDADVVLPVTEPVADPRRIERDDFPWRVLGDDESPIVPMFSSERVLDTIALGSPPRVAVSFLDVLVHWPSNDHVLCLNPGTSIELVLPGDSVPELVSALAEAAVDPGNGGPTAGA</sequence>
<dbReference type="RefSeq" id="WP_285486224.1">
    <property type="nucleotide sequence ID" value="NZ_BSTI01000002.1"/>
</dbReference>
<evidence type="ECO:0000259" key="1">
    <source>
        <dbReference type="Pfam" id="PF07179"/>
    </source>
</evidence>
<dbReference type="InterPro" id="IPR009839">
    <property type="entry name" value="SseB_N"/>
</dbReference>
<organism evidence="2 3">
    <name type="scientific">Amycolatopsis taiwanensis</name>
    <dbReference type="NCBI Taxonomy" id="342230"/>
    <lineage>
        <taxon>Bacteria</taxon>
        <taxon>Bacillati</taxon>
        <taxon>Actinomycetota</taxon>
        <taxon>Actinomycetes</taxon>
        <taxon>Pseudonocardiales</taxon>
        <taxon>Pseudonocardiaceae</taxon>
        <taxon>Amycolatopsis</taxon>
    </lineage>
</organism>
<proteinExistence type="predicted"/>
<accession>A0A9W6VFD0</accession>
<name>A0A9W6VFD0_9PSEU</name>
<comment type="caution">
    <text evidence="2">The sequence shown here is derived from an EMBL/GenBank/DDBJ whole genome shotgun (WGS) entry which is preliminary data.</text>
</comment>
<feature type="domain" description="SseB protein N-terminal" evidence="1">
    <location>
        <begin position="169"/>
        <end position="279"/>
    </location>
</feature>
<evidence type="ECO:0000313" key="2">
    <source>
        <dbReference type="EMBL" id="GLY64734.1"/>
    </source>
</evidence>
<keyword evidence="3" id="KW-1185">Reference proteome</keyword>
<protein>
    <recommendedName>
        <fullName evidence="1">SseB protein N-terminal domain-containing protein</fullName>
    </recommendedName>
</protein>
<evidence type="ECO:0000313" key="3">
    <source>
        <dbReference type="Proteomes" id="UP001165136"/>
    </source>
</evidence>
<dbReference type="Proteomes" id="UP001165136">
    <property type="component" value="Unassembled WGS sequence"/>
</dbReference>
<dbReference type="EMBL" id="BSTI01000002">
    <property type="protein sequence ID" value="GLY64734.1"/>
    <property type="molecule type" value="Genomic_DNA"/>
</dbReference>
<dbReference type="AlphaFoldDB" id="A0A9W6VFD0"/>
<reference evidence="2" key="1">
    <citation type="submission" date="2023-03" db="EMBL/GenBank/DDBJ databases">
        <title>Amycolatopsis taiwanensis NBRC 103393.</title>
        <authorList>
            <person name="Ichikawa N."/>
            <person name="Sato H."/>
            <person name="Tonouchi N."/>
        </authorList>
    </citation>
    <scope>NUCLEOTIDE SEQUENCE</scope>
    <source>
        <strain evidence="2">NBRC 103393</strain>
    </source>
</reference>
<dbReference type="Pfam" id="PF07179">
    <property type="entry name" value="SseB"/>
    <property type="match status" value="1"/>
</dbReference>